<reference evidence="1" key="1">
    <citation type="submission" date="2009-08" db="EMBL/GenBank/DDBJ databases">
        <authorList>
            <person name="Gill J."/>
            <person name="Borman J."/>
            <person name="Shetty J."/>
            <person name="Hostetler J."/>
            <person name="Durkin S."/>
            <person name="Montgomery B."/>
        </authorList>
    </citation>
    <scope>NUCLEOTIDE SEQUENCE</scope>
    <source>
        <strain evidence="1">693-7</strain>
        <plasmid evidence="1">SAP044A</plasmid>
    </source>
</reference>
<sequence length="99" mass="11566">MVKQLRSEIELFHNQLTIKDNQKEQITKALTNQQSLQLEHYRNNELDNTTQNISSNDMSIIDIIFLAILMRPLTKELVKGLIISLYLLNLFCSFSTINR</sequence>
<organism evidence="1">
    <name type="scientific">Staphylococcus sp. 693-7</name>
    <dbReference type="NCBI Taxonomy" id="678944"/>
    <lineage>
        <taxon>Bacteria</taxon>
        <taxon>Bacillati</taxon>
        <taxon>Bacillota</taxon>
        <taxon>Bacilli</taxon>
        <taxon>Bacillales</taxon>
        <taxon>Staphylococcaceae</taxon>
        <taxon>Staphylococcus</taxon>
    </lineage>
</organism>
<keyword evidence="1" id="KW-0614">Plasmid</keyword>
<protein>
    <submittedName>
        <fullName evidence="1">Uncharacterized protein</fullName>
    </submittedName>
</protein>
<gene>
    <name evidence="1" type="ORF">SAP044A_008</name>
</gene>
<name>D2JDK9_9STAP</name>
<dbReference type="EMBL" id="GQ900476">
    <property type="protein sequence ID" value="ADA62666.1"/>
    <property type="molecule type" value="Genomic_DNA"/>
</dbReference>
<evidence type="ECO:0000313" key="1">
    <source>
        <dbReference type="EMBL" id="ADA62666.1"/>
    </source>
</evidence>
<accession>D2JDK9</accession>
<geneLocation type="plasmid" evidence="1">
    <name>SAP044A</name>
</geneLocation>
<proteinExistence type="predicted"/>
<dbReference type="AlphaFoldDB" id="D2JDK9"/>
<reference evidence="1" key="2">
    <citation type="submission" date="2009-12" db="EMBL/GenBank/DDBJ databases">
        <authorList>
            <person name="Summers A.O."/>
            <person name="Shearer J."/>
            <person name="Wireman J."/>
        </authorList>
    </citation>
    <scope>NUCLEOTIDE SEQUENCE</scope>
    <source>
        <strain evidence="1">693-7</strain>
        <plasmid evidence="1">SAP044A</plasmid>
    </source>
</reference>